<evidence type="ECO:0000313" key="2">
    <source>
        <dbReference type="EMBL" id="PZO42283.1"/>
    </source>
</evidence>
<proteinExistence type="predicted"/>
<dbReference type="Proteomes" id="UP000249081">
    <property type="component" value="Unassembled WGS sequence"/>
</dbReference>
<dbReference type="PANTHER" id="PTHR12147">
    <property type="entry name" value="METALLOPEPTIDASE M28 FAMILY MEMBER"/>
    <property type="match status" value="1"/>
</dbReference>
<name>A0A2W4WB53_9CYAN</name>
<protein>
    <submittedName>
        <fullName evidence="2">Peptidase M28</fullName>
    </submittedName>
</protein>
<dbReference type="SUPFAM" id="SSF53187">
    <property type="entry name" value="Zn-dependent exopeptidases"/>
    <property type="match status" value="1"/>
</dbReference>
<comment type="caution">
    <text evidence="2">The sequence shown here is derived from an EMBL/GenBank/DDBJ whole genome shotgun (WGS) entry which is preliminary data.</text>
</comment>
<dbReference type="AlphaFoldDB" id="A0A2W4WB53"/>
<dbReference type="PANTHER" id="PTHR12147:SF26">
    <property type="entry name" value="PEPTIDASE M28 DOMAIN-CONTAINING PROTEIN"/>
    <property type="match status" value="1"/>
</dbReference>
<dbReference type="InterPro" id="IPR045175">
    <property type="entry name" value="M28_fam"/>
</dbReference>
<dbReference type="Pfam" id="PF04389">
    <property type="entry name" value="Peptidase_M28"/>
    <property type="match status" value="1"/>
</dbReference>
<sequence>MSDHPDPQLPLQHLLEGHLRQVVGDRSPYLASASHFFVQQYIRQELSRWGQVTAHSFEHQGQQHRNWVLNLPGQDPHRPPILVGAHYDSVSGSPGADDNATGVAVLIELARNLAAQPGKSPVRLVAFDLEELGFVGSRHYAADLHQRGEPLGLMLSLEMLGYCCHQPGSQKYPPGLERLYPSRGDYIAQIGPWQSIPTMVQLWGGFRAAGVRSQWLPVVNQGRAVPDTRRSDHVPFWDLGYPAILVTDTANLRNPHYHRATDTLDTLDMGFLTQVCQGLIYGLRRL</sequence>
<evidence type="ECO:0000259" key="1">
    <source>
        <dbReference type="Pfam" id="PF04389"/>
    </source>
</evidence>
<reference evidence="3" key="1">
    <citation type="submission" date="2018-04" db="EMBL/GenBank/DDBJ databases">
        <authorList>
            <person name="Cornet L."/>
        </authorList>
    </citation>
    <scope>NUCLEOTIDE SEQUENCE [LARGE SCALE GENOMIC DNA]</scope>
</reference>
<gene>
    <name evidence="2" type="ORF">DCF17_09125</name>
</gene>
<reference evidence="2 3" key="2">
    <citation type="submission" date="2018-06" db="EMBL/GenBank/DDBJ databases">
        <title>Metagenomic assembly of (sub)arctic Cyanobacteria and their associated microbiome from non-axenic cultures.</title>
        <authorList>
            <person name="Baurain D."/>
        </authorList>
    </citation>
    <scope>NUCLEOTIDE SEQUENCE [LARGE SCALE GENOMIC DNA]</scope>
    <source>
        <strain evidence="2">ULC041bin1</strain>
    </source>
</reference>
<dbReference type="EMBL" id="QBMN01000050">
    <property type="protein sequence ID" value="PZO42283.1"/>
    <property type="molecule type" value="Genomic_DNA"/>
</dbReference>
<dbReference type="GO" id="GO:0006508">
    <property type="term" value="P:proteolysis"/>
    <property type="evidence" value="ECO:0007669"/>
    <property type="project" value="InterPro"/>
</dbReference>
<dbReference type="Gene3D" id="3.40.630.10">
    <property type="entry name" value="Zn peptidases"/>
    <property type="match status" value="1"/>
</dbReference>
<dbReference type="GO" id="GO:0008235">
    <property type="term" value="F:metalloexopeptidase activity"/>
    <property type="evidence" value="ECO:0007669"/>
    <property type="project" value="InterPro"/>
</dbReference>
<feature type="domain" description="Peptidase M28" evidence="1">
    <location>
        <begin position="66"/>
        <end position="275"/>
    </location>
</feature>
<evidence type="ECO:0000313" key="3">
    <source>
        <dbReference type="Proteomes" id="UP000249081"/>
    </source>
</evidence>
<organism evidence="2 3">
    <name type="scientific">Shackletoniella antarctica</name>
    <dbReference type="NCBI Taxonomy" id="268115"/>
    <lineage>
        <taxon>Bacteria</taxon>
        <taxon>Bacillati</taxon>
        <taxon>Cyanobacteriota</taxon>
        <taxon>Cyanophyceae</taxon>
        <taxon>Oculatellales</taxon>
        <taxon>Oculatellaceae</taxon>
        <taxon>Shackletoniella</taxon>
    </lineage>
</organism>
<dbReference type="InterPro" id="IPR007484">
    <property type="entry name" value="Peptidase_M28"/>
</dbReference>
<accession>A0A2W4WB53</accession>